<protein>
    <submittedName>
        <fullName evidence="1">Uncharacterized protein</fullName>
    </submittedName>
</protein>
<proteinExistence type="predicted"/>
<reference evidence="1" key="2">
    <citation type="submission" date="2025-09" db="UniProtKB">
        <authorList>
            <consortium name="EnsemblPlants"/>
        </authorList>
    </citation>
    <scope>IDENTIFICATION</scope>
</reference>
<evidence type="ECO:0000313" key="1">
    <source>
        <dbReference type="EnsemblPlants" id="AVESA.00010b.r2.7DG1362140.2.CDS"/>
    </source>
</evidence>
<dbReference type="Proteomes" id="UP001732700">
    <property type="component" value="Chromosome 7D"/>
</dbReference>
<sequence length="472" mass="53492">MPLSSDPMAEASDNMRMVPARVPRAPTKIGDLPEDILLRIMSHPTSREAVQTCLGSRYWRDLWRSVPCIDVSIEEFEGRSVPCINVPIEELEAEHDDDDTSMEEFESDDDDDDDDDDSEPVDESMEESEGEDEDEDVEPMNLSMREMQDFEREVVFKRFVNRLLTLRNPVALDKFRLRYSYVTGNRSDSQVANNWISHALQCNARVVQVLNRFQPLELVSAIFTSSRLNRLHITSAVLVPGFFTQLQTGCPALEYMFLHDCSILDLEIFSSTLKILILTDEVKFSFDPDQSASISAPSLISLSINHGLSGARLPILNNMPSLKTASISLWGGYIETCDSVGIKQFLRGLSDVTSLDFCYGDRKLTMEKSFQWCPTFRELINLTLNCSCVDENLYALIVFLQNSPNLKRLTLKLGRSDNSAITGELEDRSFTCEQLEIVEIICWGRSELLPRLTQLLHAGGITADQMRISHQY</sequence>
<accession>A0ACD6AHQ1</accession>
<organism evidence="1 2">
    <name type="scientific">Avena sativa</name>
    <name type="common">Oat</name>
    <dbReference type="NCBI Taxonomy" id="4498"/>
    <lineage>
        <taxon>Eukaryota</taxon>
        <taxon>Viridiplantae</taxon>
        <taxon>Streptophyta</taxon>
        <taxon>Embryophyta</taxon>
        <taxon>Tracheophyta</taxon>
        <taxon>Spermatophyta</taxon>
        <taxon>Magnoliopsida</taxon>
        <taxon>Liliopsida</taxon>
        <taxon>Poales</taxon>
        <taxon>Poaceae</taxon>
        <taxon>BOP clade</taxon>
        <taxon>Pooideae</taxon>
        <taxon>Poodae</taxon>
        <taxon>Poeae</taxon>
        <taxon>Poeae Chloroplast Group 1 (Aveneae type)</taxon>
        <taxon>Aveninae</taxon>
        <taxon>Avena</taxon>
    </lineage>
</organism>
<dbReference type="EnsemblPlants" id="AVESA.00010b.r2.7DG1362140.2">
    <property type="protein sequence ID" value="AVESA.00010b.r2.7DG1362140.2.CDS"/>
    <property type="gene ID" value="AVESA.00010b.r2.7DG1362140"/>
</dbReference>
<name>A0ACD6AHQ1_AVESA</name>
<keyword evidence="2" id="KW-1185">Reference proteome</keyword>
<evidence type="ECO:0000313" key="2">
    <source>
        <dbReference type="Proteomes" id="UP001732700"/>
    </source>
</evidence>
<reference evidence="1" key="1">
    <citation type="submission" date="2021-05" db="EMBL/GenBank/DDBJ databases">
        <authorList>
            <person name="Scholz U."/>
            <person name="Mascher M."/>
            <person name="Fiebig A."/>
        </authorList>
    </citation>
    <scope>NUCLEOTIDE SEQUENCE [LARGE SCALE GENOMIC DNA]</scope>
</reference>